<dbReference type="PANTHER" id="PTHR37813">
    <property type="entry name" value="FELS-2 PROPHAGE PROTEIN"/>
    <property type="match status" value="1"/>
</dbReference>
<feature type="coiled-coil region" evidence="2">
    <location>
        <begin position="581"/>
        <end position="619"/>
    </location>
</feature>
<keyword evidence="3" id="KW-0812">Transmembrane</keyword>
<feature type="transmembrane region" description="Helical" evidence="3">
    <location>
        <begin position="341"/>
        <end position="361"/>
    </location>
</feature>
<evidence type="ECO:0000256" key="1">
    <source>
        <dbReference type="ARBA" id="ARBA00022612"/>
    </source>
</evidence>
<dbReference type="InterPro" id="IPR010090">
    <property type="entry name" value="Phage_tape_meas"/>
</dbReference>
<protein>
    <submittedName>
        <fullName evidence="5">Phage tail tape measure protein</fullName>
    </submittedName>
</protein>
<keyword evidence="3" id="KW-0472">Membrane</keyword>
<feature type="non-terminal residue" evidence="5">
    <location>
        <position position="1"/>
    </location>
</feature>
<evidence type="ECO:0000256" key="3">
    <source>
        <dbReference type="SAM" id="Phobius"/>
    </source>
</evidence>
<evidence type="ECO:0000313" key="5">
    <source>
        <dbReference type="EMBL" id="TQR24372.1"/>
    </source>
</evidence>
<proteinExistence type="predicted"/>
<feature type="transmembrane region" description="Helical" evidence="3">
    <location>
        <begin position="367"/>
        <end position="397"/>
    </location>
</feature>
<keyword evidence="1" id="KW-1188">Viral release from host cell</keyword>
<evidence type="ECO:0000313" key="6">
    <source>
        <dbReference type="Proteomes" id="UP000317944"/>
    </source>
</evidence>
<feature type="transmembrane region" description="Helical" evidence="3">
    <location>
        <begin position="313"/>
        <end position="334"/>
    </location>
</feature>
<dbReference type="Proteomes" id="UP000317944">
    <property type="component" value="Unassembled WGS sequence"/>
</dbReference>
<comment type="caution">
    <text evidence="5">The sequence shown here is derived from an EMBL/GenBank/DDBJ whole genome shotgun (WGS) entry which is preliminary data.</text>
</comment>
<keyword evidence="3" id="KW-1133">Transmembrane helix</keyword>
<sequence>QMSKVSAVSGATGADFDKLRGQAQELGKTTVFTATQAAEGMEYLALAGWKTNDIMAAMPGMLNLAATGALDLGKAADITSDVMSAFGISAGKAGHTADVFAYAQANANTNVEQMGEAMTYLAPVANALGLELEESAAAVMKLADSGVKGSMAGQAFASSLSRLAKPTKAMRDEMGRLGIEFFDAQGNLKSMPNIIAEIEKGTKGMTKEQKSATLSILFGAEAYKHWAILLESGSKTLGDTTDALKNADGAAEKMADTMMDNLAGSLNQLKAAFEGIAIQISDLIKDDLRAFADWIAKMAAKFGELSESTKKTILVVAGLAAAIGPLLVIGGMLISSLGTILGAFGTVSSAIAVVTTGATAATPAIGALASVFTVLTGPIGIAVAALAGLTIGTIAFAKNMSESALPSVERFGEGVSESTKKALDGFFDLSENASQSVTEMYVSSTKVTAEMANELTSKYDQMNTQIVDGMKKRNADQLSDMQKFFMDSSALSSEEEEKIIADTKKRNEYKIQDQITMNEIAKEITQKAANEKRELTEREHEVLNNINQLMKENAVRTFSESELEQKIILERMKENASIISAEQAAEVVKNAVKQKDEVIKEANETYEKRMAQIIQMRDETGAISAEQADKMIAEATKAKDQTIFLAEEQHQKIVEKAQQQADE</sequence>
<organism evidence="5 6">
    <name type="scientific">Lysinibacillus sphaericus</name>
    <name type="common">Bacillus sphaericus</name>
    <dbReference type="NCBI Taxonomy" id="1421"/>
    <lineage>
        <taxon>Bacteria</taxon>
        <taxon>Bacillati</taxon>
        <taxon>Bacillota</taxon>
        <taxon>Bacilli</taxon>
        <taxon>Bacillales</taxon>
        <taxon>Bacillaceae</taxon>
        <taxon>Lysinibacillus</taxon>
    </lineage>
</organism>
<evidence type="ECO:0000259" key="4">
    <source>
        <dbReference type="Pfam" id="PF10145"/>
    </source>
</evidence>
<dbReference type="NCBIfam" id="TIGR01760">
    <property type="entry name" value="tape_meas_TP901"/>
    <property type="match status" value="1"/>
</dbReference>
<reference evidence="5 6" key="1">
    <citation type="submission" date="2018-03" db="EMBL/GenBank/DDBJ databases">
        <title>Aerobic endospore-forming bacteria genome sequencing and assembly.</title>
        <authorList>
            <person name="Cavalcante D.A."/>
            <person name="Driks A."/>
            <person name="Putonti C."/>
            <person name="De-Souza M.T."/>
        </authorList>
    </citation>
    <scope>NUCLEOTIDE SEQUENCE [LARGE SCALE GENOMIC DNA]</scope>
    <source>
        <strain evidence="5 6">SDF0037</strain>
    </source>
</reference>
<keyword evidence="2" id="KW-0175">Coiled coil</keyword>
<dbReference type="EMBL" id="SADV01000054">
    <property type="protein sequence ID" value="TQR24372.1"/>
    <property type="molecule type" value="Genomic_DNA"/>
</dbReference>
<dbReference type="OrthoDB" id="28713at2"/>
<feature type="domain" description="Phage tail tape measure protein" evidence="4">
    <location>
        <begin position="21"/>
        <end position="219"/>
    </location>
</feature>
<gene>
    <name evidence="5" type="ORF">C7Y47_24585</name>
</gene>
<evidence type="ECO:0000256" key="2">
    <source>
        <dbReference type="SAM" id="Coils"/>
    </source>
</evidence>
<feature type="non-terminal residue" evidence="5">
    <location>
        <position position="663"/>
    </location>
</feature>
<dbReference type="AlphaFoldDB" id="A0A544U1D0"/>
<dbReference type="RefSeq" id="WP_142511127.1">
    <property type="nucleotide sequence ID" value="NZ_SADV01000054.1"/>
</dbReference>
<accession>A0A544U1D0</accession>
<dbReference type="Pfam" id="PF10145">
    <property type="entry name" value="PhageMin_Tail"/>
    <property type="match status" value="1"/>
</dbReference>
<dbReference type="PANTHER" id="PTHR37813:SF1">
    <property type="entry name" value="FELS-2 PROPHAGE PROTEIN"/>
    <property type="match status" value="1"/>
</dbReference>
<feature type="coiled-coil region" evidence="2">
    <location>
        <begin position="518"/>
        <end position="552"/>
    </location>
</feature>
<name>A0A544U1D0_LYSSH</name>